<dbReference type="GO" id="GO:0006629">
    <property type="term" value="P:lipid metabolic process"/>
    <property type="evidence" value="ECO:0007669"/>
    <property type="project" value="TreeGrafter"/>
</dbReference>
<proteinExistence type="predicted"/>
<dbReference type="SUPFAM" id="SSF50814">
    <property type="entry name" value="Lipocalins"/>
    <property type="match status" value="1"/>
</dbReference>
<name>A0A9P0D3X6_9CUCU</name>
<organism evidence="2 3">
    <name type="scientific">Psylliodes chrysocephalus</name>
    <dbReference type="NCBI Taxonomy" id="3402493"/>
    <lineage>
        <taxon>Eukaryota</taxon>
        <taxon>Metazoa</taxon>
        <taxon>Ecdysozoa</taxon>
        <taxon>Arthropoda</taxon>
        <taxon>Hexapoda</taxon>
        <taxon>Insecta</taxon>
        <taxon>Pterygota</taxon>
        <taxon>Neoptera</taxon>
        <taxon>Endopterygota</taxon>
        <taxon>Coleoptera</taxon>
        <taxon>Polyphaga</taxon>
        <taxon>Cucujiformia</taxon>
        <taxon>Chrysomeloidea</taxon>
        <taxon>Chrysomelidae</taxon>
        <taxon>Galerucinae</taxon>
        <taxon>Alticini</taxon>
        <taxon>Psylliodes</taxon>
    </lineage>
</organism>
<dbReference type="EMBL" id="OV651817">
    <property type="protein sequence ID" value="CAH1110830.1"/>
    <property type="molecule type" value="Genomic_DNA"/>
</dbReference>
<keyword evidence="3" id="KW-1185">Reference proteome</keyword>
<feature type="domain" description="Lipocalin/cytosolic fatty-acid binding" evidence="1">
    <location>
        <begin position="6"/>
        <end position="106"/>
    </location>
</feature>
<dbReference type="GO" id="GO:0000302">
    <property type="term" value="P:response to reactive oxygen species"/>
    <property type="evidence" value="ECO:0007669"/>
    <property type="project" value="TreeGrafter"/>
</dbReference>
<dbReference type="AlphaFoldDB" id="A0A9P0D3X6"/>
<gene>
    <name evidence="2" type="ORF">PSYICH_LOCUS11248</name>
</gene>
<dbReference type="Proteomes" id="UP001153636">
    <property type="component" value="Chromosome 5"/>
</dbReference>
<evidence type="ECO:0000313" key="3">
    <source>
        <dbReference type="Proteomes" id="UP001153636"/>
    </source>
</evidence>
<dbReference type="Gene3D" id="2.40.128.20">
    <property type="match status" value="1"/>
</dbReference>
<dbReference type="PANTHER" id="PTHR10612">
    <property type="entry name" value="APOLIPOPROTEIN D"/>
    <property type="match status" value="1"/>
</dbReference>
<dbReference type="PANTHER" id="PTHR10612:SF34">
    <property type="entry name" value="APOLIPOPROTEIN D"/>
    <property type="match status" value="1"/>
</dbReference>
<dbReference type="OrthoDB" id="565904at2759"/>
<protein>
    <recommendedName>
        <fullName evidence="1">Lipocalin/cytosolic fatty-acid binding domain-containing protein</fullName>
    </recommendedName>
</protein>
<reference evidence="2" key="1">
    <citation type="submission" date="2022-01" db="EMBL/GenBank/DDBJ databases">
        <authorList>
            <person name="King R."/>
        </authorList>
    </citation>
    <scope>NUCLEOTIDE SEQUENCE</scope>
</reference>
<dbReference type="InterPro" id="IPR012674">
    <property type="entry name" value="Calycin"/>
</dbReference>
<dbReference type="InterPro" id="IPR000566">
    <property type="entry name" value="Lipocln_cytosolic_FA-bd_dom"/>
</dbReference>
<dbReference type="GO" id="GO:0005737">
    <property type="term" value="C:cytoplasm"/>
    <property type="evidence" value="ECO:0007669"/>
    <property type="project" value="TreeGrafter"/>
</dbReference>
<accession>A0A9P0D3X6</accession>
<evidence type="ECO:0000259" key="1">
    <source>
        <dbReference type="Pfam" id="PF00061"/>
    </source>
</evidence>
<sequence>MIYFSGDRTSSIEGTATLASKNGDAILDVEFDIIGVPVHAPYNVISTDYTSYAVVYSCSEILGITYSSTSWILTREQNPPESLIKKGYSILEGQKIKTDSLKKTNQENCN</sequence>
<evidence type="ECO:0000313" key="2">
    <source>
        <dbReference type="EMBL" id="CAH1110830.1"/>
    </source>
</evidence>
<dbReference type="Pfam" id="PF00061">
    <property type="entry name" value="Lipocalin"/>
    <property type="match status" value="1"/>
</dbReference>